<feature type="transmembrane region" description="Helical" evidence="1">
    <location>
        <begin position="905"/>
        <end position="925"/>
    </location>
</feature>
<feature type="transmembrane region" description="Helical" evidence="1">
    <location>
        <begin position="464"/>
        <end position="483"/>
    </location>
</feature>
<dbReference type="PANTHER" id="PTHR32063:SF8">
    <property type="entry name" value="CATION EFFLUX PROTEIN"/>
    <property type="match status" value="1"/>
</dbReference>
<feature type="transmembrane region" description="Helical" evidence="1">
    <location>
        <begin position="429"/>
        <end position="452"/>
    </location>
</feature>
<dbReference type="GO" id="GO:0042910">
    <property type="term" value="F:xenobiotic transmembrane transporter activity"/>
    <property type="evidence" value="ECO:0007669"/>
    <property type="project" value="TreeGrafter"/>
</dbReference>
<dbReference type="InterPro" id="IPR001036">
    <property type="entry name" value="Acrflvin-R"/>
</dbReference>
<dbReference type="EMBL" id="JAVSKO010000012">
    <property type="protein sequence ID" value="MDT3470535.1"/>
    <property type="molecule type" value="Genomic_DNA"/>
</dbReference>
<dbReference type="Gene3D" id="3.30.70.1320">
    <property type="entry name" value="Multidrug efflux transporter AcrB pore domain like"/>
    <property type="match status" value="1"/>
</dbReference>
<feature type="transmembrane region" description="Helical" evidence="1">
    <location>
        <begin position="335"/>
        <end position="354"/>
    </location>
</feature>
<dbReference type="Gene3D" id="3.30.70.1440">
    <property type="entry name" value="Multidrug efflux transporter AcrB pore domain"/>
    <property type="match status" value="1"/>
</dbReference>
<dbReference type="SUPFAM" id="SSF82714">
    <property type="entry name" value="Multidrug efflux transporter AcrB TolC docking domain, DN and DC subdomains"/>
    <property type="match status" value="2"/>
</dbReference>
<keyword evidence="1" id="KW-0812">Transmembrane</keyword>
<proteinExistence type="predicted"/>
<dbReference type="GO" id="GO:0005886">
    <property type="term" value="C:plasma membrane"/>
    <property type="evidence" value="ECO:0007669"/>
    <property type="project" value="TreeGrafter"/>
</dbReference>
<dbReference type="RefSeq" id="WP_312564354.1">
    <property type="nucleotide sequence ID" value="NZ_JAVSKO010000012.1"/>
</dbReference>
<evidence type="ECO:0000313" key="2">
    <source>
        <dbReference type="EMBL" id="MDT3470535.1"/>
    </source>
</evidence>
<keyword evidence="1" id="KW-0472">Membrane</keyword>
<gene>
    <name evidence="2" type="ORF">ROV92_21330</name>
</gene>
<feature type="transmembrane region" description="Helical" evidence="1">
    <location>
        <begin position="1035"/>
        <end position="1057"/>
    </location>
</feature>
<feature type="transmembrane region" description="Helical" evidence="1">
    <location>
        <begin position="1003"/>
        <end position="1023"/>
    </location>
</feature>
<dbReference type="Pfam" id="PF00873">
    <property type="entry name" value="ACR_tran"/>
    <property type="match status" value="1"/>
</dbReference>
<evidence type="ECO:0000313" key="3">
    <source>
        <dbReference type="Proteomes" id="UP001251948"/>
    </source>
</evidence>
<protein>
    <submittedName>
        <fullName evidence="2">Efflux RND transporter permease subunit</fullName>
    </submittedName>
</protein>
<keyword evidence="1" id="KW-1133">Transmembrane helix</keyword>
<comment type="caution">
    <text evidence="2">The sequence shown here is derived from an EMBL/GenBank/DDBJ whole genome shotgun (WGS) entry which is preliminary data.</text>
</comment>
<feature type="transmembrane region" description="Helical" evidence="1">
    <location>
        <begin position="956"/>
        <end position="982"/>
    </location>
</feature>
<dbReference type="Gene3D" id="3.30.2090.10">
    <property type="entry name" value="Multidrug efflux transporter AcrB TolC docking domain, DN and DC subdomains"/>
    <property type="match status" value="2"/>
</dbReference>
<dbReference type="PRINTS" id="PR00702">
    <property type="entry name" value="ACRIFLAVINRP"/>
</dbReference>
<name>A0AAJ2MWL7_STEMA</name>
<accession>A0AAJ2MWL7</accession>
<reference evidence="2" key="1">
    <citation type="submission" date="2023-07" db="EMBL/GenBank/DDBJ databases">
        <title>Comparative genomics of clinical Stenotrophomonas maltophilia isolates reveals regions of diversity which correlate with colonization and persistence in vivo.</title>
        <authorList>
            <person name="Mcdaniel M.S."/>
            <person name="Swords W.E."/>
            <person name="Sumpter N.A."/>
            <person name="Lindgren N.R."/>
            <person name="Billiot C.E."/>
        </authorList>
    </citation>
    <scope>NUCLEOTIDE SEQUENCE</scope>
    <source>
        <strain evidence="2">Ism4</strain>
    </source>
</reference>
<dbReference type="Gene3D" id="3.30.70.1430">
    <property type="entry name" value="Multidrug efflux transporter AcrB pore domain"/>
    <property type="match status" value="2"/>
</dbReference>
<feature type="transmembrane region" description="Helical" evidence="1">
    <location>
        <begin position="560"/>
        <end position="578"/>
    </location>
</feature>
<evidence type="ECO:0000256" key="1">
    <source>
        <dbReference type="SAM" id="Phobius"/>
    </source>
</evidence>
<feature type="transmembrane region" description="Helical" evidence="1">
    <location>
        <begin position="361"/>
        <end position="381"/>
    </location>
</feature>
<dbReference type="Proteomes" id="UP001251948">
    <property type="component" value="Unassembled WGS sequence"/>
</dbReference>
<feature type="transmembrane region" description="Helical" evidence="1">
    <location>
        <begin position="12"/>
        <end position="31"/>
    </location>
</feature>
<organism evidence="2 3">
    <name type="scientific">Stenotrophomonas maltophilia</name>
    <name type="common">Pseudomonas maltophilia</name>
    <name type="synonym">Xanthomonas maltophilia</name>
    <dbReference type="NCBI Taxonomy" id="40324"/>
    <lineage>
        <taxon>Bacteria</taxon>
        <taxon>Pseudomonadati</taxon>
        <taxon>Pseudomonadota</taxon>
        <taxon>Gammaproteobacteria</taxon>
        <taxon>Lysobacterales</taxon>
        <taxon>Lysobacteraceae</taxon>
        <taxon>Stenotrophomonas</taxon>
        <taxon>Stenotrophomonas maltophilia group</taxon>
    </lineage>
</organism>
<dbReference type="SUPFAM" id="SSF82866">
    <property type="entry name" value="Multidrug efflux transporter AcrB transmembrane domain"/>
    <property type="match status" value="2"/>
</dbReference>
<sequence length="1073" mass="113408">MLGLVRTALNKPYTFVVMAIFICIVGPLSALRTPTDVFPDIGIPVIAVVWQYTGLSPDAMAGRVISPYERALSTTVNDIEHIESQSLAGMGVVKVFFQPGVDIRTANAQITAISQTIVKQMPAGMTPPLILNYSASTVPVLQMAFSSPTLGESQIRDLAQNTVRPPLTSIPGLAIPAPYGGRQRQITLDLDPQAMAAKGLSAQDVGNALAAQNQITPVGTAKLGSNEFTVLLNNSPSEIEALNDLPIRTVNGAVVTIGQVAHVRDGSPPQTNIVRVNGGHSVLMAALKNGDASTLTLVSRIRAMLPQIGETLPPSLKISLLGDASTFVRESISSVAREGVIAALLTSVMILVFLGSWRSTVIIAASIPLAVLSAIALLSATGQTLNVMTLGGLALAVGILVDDATVTIENVNWHLEQGKGVREAILDGAAQIVGPAFVSLLCICIVFVPMFLLDGIAGYLFRPMALAVIFAMASSFVLSRTLVPTMALYLLRPHRVEGGVGHHPEDAFLNHHEGDHPQPRRARMAATLVRWQQRFEAGFSATRDRYYALLGLALAHRGRFLLGFMACVLVSFALLPTLGQDFFPATEAGALSLHVRLPLGTRIEETAASFDRIEARIRQELPPQEIDAIVDNLGLPMTGINMAYSATGTIGPQDGDIQVSLKPGHGDAAEYARRLREVLPSAFPGASFAFLPADTSSQILNFGSPAPLDVRIVGPDAAGNRAYAQELQRRLRHVPGLVDLRLQQPDGYPTLKVDVDRLRANGLGITERDVTNSMVASLAGSGQVAPTFWLSPKNGISYSVVAATPQYRMDSLAALQALPVTGSGGGVPQVLGGLAQIQRGSSSAVVTHYNVQPTLDVYASVQGRDLGAVAADVQKVIDGMAGQRPRGTEVGLHGQIDALHVAFTGLGYGLLAAIVLIYLLIVINFQSWTDPFVIITALPAGLAGVVWMLFLTHTTLSVPALTGAILCMGVATANSILVVSFCRERLAEHGDAVKAALEGGFTRFRPVCMTALAMILGMLPTALSTEQNAPLGRAVIGGLLLATCATLLFVPVVFALAHSRTTRTAPAGEPLHV</sequence>
<feature type="transmembrane region" description="Helical" evidence="1">
    <location>
        <begin position="932"/>
        <end position="950"/>
    </location>
</feature>
<dbReference type="Gene3D" id="1.20.1640.10">
    <property type="entry name" value="Multidrug efflux transporter AcrB transmembrane domain"/>
    <property type="match status" value="2"/>
</dbReference>
<feature type="transmembrane region" description="Helical" evidence="1">
    <location>
        <begin position="387"/>
        <end position="408"/>
    </location>
</feature>
<dbReference type="PANTHER" id="PTHR32063">
    <property type="match status" value="1"/>
</dbReference>
<dbReference type="InterPro" id="IPR027463">
    <property type="entry name" value="AcrB_DN_DC_subdom"/>
</dbReference>
<dbReference type="SUPFAM" id="SSF82693">
    <property type="entry name" value="Multidrug efflux transporter AcrB pore domain, PN1, PN2, PC1 and PC2 subdomains"/>
    <property type="match status" value="2"/>
</dbReference>
<dbReference type="AlphaFoldDB" id="A0AAJ2MWL7"/>